<feature type="signal peptide" evidence="1">
    <location>
        <begin position="1"/>
        <end position="18"/>
    </location>
</feature>
<keyword evidence="1" id="KW-0732">Signal</keyword>
<evidence type="ECO:0000313" key="3">
    <source>
        <dbReference type="Proteomes" id="UP001595962"/>
    </source>
</evidence>
<reference evidence="3" key="1">
    <citation type="journal article" date="2019" name="Int. J. Syst. Evol. Microbiol.">
        <title>The Global Catalogue of Microorganisms (GCM) 10K type strain sequencing project: providing services to taxonomists for standard genome sequencing and annotation.</title>
        <authorList>
            <consortium name="The Broad Institute Genomics Platform"/>
            <consortium name="The Broad Institute Genome Sequencing Center for Infectious Disease"/>
            <person name="Wu L."/>
            <person name="Ma J."/>
        </authorList>
    </citation>
    <scope>NUCLEOTIDE SEQUENCE [LARGE SCALE GENOMIC DNA]</scope>
    <source>
        <strain evidence="3">DT28</strain>
    </source>
</reference>
<feature type="chain" id="PRO_5045731357" evidence="1">
    <location>
        <begin position="19"/>
        <end position="128"/>
    </location>
</feature>
<organism evidence="2 3">
    <name type="scientific">Rheinheimera marina</name>
    <dbReference type="NCBI Taxonomy" id="1774958"/>
    <lineage>
        <taxon>Bacteria</taxon>
        <taxon>Pseudomonadati</taxon>
        <taxon>Pseudomonadota</taxon>
        <taxon>Gammaproteobacteria</taxon>
        <taxon>Chromatiales</taxon>
        <taxon>Chromatiaceae</taxon>
        <taxon>Rheinheimera</taxon>
    </lineage>
</organism>
<proteinExistence type="predicted"/>
<name>A0ABV9JHQ1_9GAMM</name>
<dbReference type="RefSeq" id="WP_377331996.1">
    <property type="nucleotide sequence ID" value="NZ_JBHSGB010000005.1"/>
</dbReference>
<dbReference type="EMBL" id="JBHSGB010000005">
    <property type="protein sequence ID" value="MFC4654212.1"/>
    <property type="molecule type" value="Genomic_DNA"/>
</dbReference>
<keyword evidence="3" id="KW-1185">Reference proteome</keyword>
<accession>A0ABV9JHQ1</accession>
<protein>
    <submittedName>
        <fullName evidence="2">Uncharacterized protein</fullName>
    </submittedName>
</protein>
<dbReference type="Proteomes" id="UP001595962">
    <property type="component" value="Unassembled WGS sequence"/>
</dbReference>
<gene>
    <name evidence="2" type="ORF">ACFO3I_04135</name>
</gene>
<comment type="caution">
    <text evidence="2">The sequence shown here is derived from an EMBL/GenBank/DDBJ whole genome shotgun (WGS) entry which is preliminary data.</text>
</comment>
<evidence type="ECO:0000313" key="2">
    <source>
        <dbReference type="EMBL" id="MFC4654212.1"/>
    </source>
</evidence>
<evidence type="ECO:0000256" key="1">
    <source>
        <dbReference type="SAM" id="SignalP"/>
    </source>
</evidence>
<sequence>MKYFLVLCFMVFCAAAQSDDADGLSNKVLNQYFKDELNYEAYFSKFKTALLAGDKQRLASLNLYFSAKPAIEMLDTNAEAKLVLEHAKDCSRLSNWKKAKASYCVFRFVVAAICGDVLYFIFEAWLEQ</sequence>